<feature type="compositionally biased region" description="Polar residues" evidence="3">
    <location>
        <begin position="1"/>
        <end position="19"/>
    </location>
</feature>
<dbReference type="Pfam" id="PF04059">
    <property type="entry name" value="RRM_2"/>
    <property type="match status" value="1"/>
</dbReference>
<evidence type="ECO:0000313" key="6">
    <source>
        <dbReference type="Proteomes" id="UP000319257"/>
    </source>
</evidence>
<feature type="region of interest" description="Disordered" evidence="3">
    <location>
        <begin position="76"/>
        <end position="133"/>
    </location>
</feature>
<reference evidence="5 6" key="1">
    <citation type="submission" date="2019-06" db="EMBL/GenBank/DDBJ databases">
        <title>Draft genome sequence of the filamentous fungus Phialemoniopsis curvata isolated from diesel fuel.</title>
        <authorList>
            <person name="Varaljay V.A."/>
            <person name="Lyon W.J."/>
            <person name="Crouch A.L."/>
            <person name="Drake C.E."/>
            <person name="Hollomon J.M."/>
            <person name="Nadeau L.J."/>
            <person name="Nunn H.S."/>
            <person name="Stevenson B.S."/>
            <person name="Bojanowski C.L."/>
            <person name="Crookes-Goodson W.J."/>
        </authorList>
    </citation>
    <scope>NUCLEOTIDE SEQUENCE [LARGE SCALE GENOMIC DNA]</scope>
    <source>
        <strain evidence="5 6">D216</strain>
    </source>
</reference>
<dbReference type="RefSeq" id="XP_030991497.1">
    <property type="nucleotide sequence ID" value="XM_031143893.1"/>
</dbReference>
<organism evidence="5 6">
    <name type="scientific">Thyridium curvatum</name>
    <dbReference type="NCBI Taxonomy" id="1093900"/>
    <lineage>
        <taxon>Eukaryota</taxon>
        <taxon>Fungi</taxon>
        <taxon>Dikarya</taxon>
        <taxon>Ascomycota</taxon>
        <taxon>Pezizomycotina</taxon>
        <taxon>Sordariomycetes</taxon>
        <taxon>Sordariomycetidae</taxon>
        <taxon>Thyridiales</taxon>
        <taxon>Thyridiaceae</taxon>
        <taxon>Thyridium</taxon>
    </lineage>
</organism>
<sequence>MASQETGVHSCSPHSSSGGADSYKHDGTPDTRLTAFSPEGNSVKSNKPPPAPLNLINSAPRSKAFNHEIMPSLCQRNEHHDDKDPFVSSVVDSKDQPKLSATASAFRPHVGKGPMTLQDAAGPTMEPQPPVSPYLSTELDISRCLLVSSPSKRLSGTDVDTYIATLNCLGLPLQGTRQTFPKENGVLLRLTNIRDAFTVHQNARLGGSDWTAIFVSSPKPATDASLEAILPPTAPEGQLSLLARVQQGHMDPAQVEVTVLRVLQDEGDLFAFQVHASFHNGALTATIEFADVNVASDFYARYNSVTIEGIQLVLTFHKIARPQQQHDQPAGPNTPANTPLRSSVDDIGSAFSNISIGISPSMNGNAAAMGPPSHPHNLPLPPQSGLYPVMYRPSAVNEVFYDTFPHSHTLSIAPDSLSLPRPYYPPTMPVRAVNAHDDLATPRSMHARPYGRRQNAMRVTRSTYYNAAGHHNHVDVTRIREGIDVRTTIMLRNIPNKVDQAMLKRIVDESSWGKYDFMYLRIDFANDCNVGYAFINFVDPLDIIDFVNARGNQRWNCFKSDKVAEISYATIQGKDCLVQKFRNSSVMLEAPHYRPKVVAHGLYFTSNGPMPDLAGQEEPFPEPDNQSKMKRSCENAEHVGLFTPNAGQHFRDEQRRRRSQFDRGTRLAALEEYDYEPNFNRLYSLQ</sequence>
<dbReference type="InterPro" id="IPR035979">
    <property type="entry name" value="RBD_domain_sf"/>
</dbReference>
<evidence type="ECO:0000256" key="3">
    <source>
        <dbReference type="SAM" id="MobiDB-lite"/>
    </source>
</evidence>
<dbReference type="GO" id="GO:0003723">
    <property type="term" value="F:RNA binding"/>
    <property type="evidence" value="ECO:0007669"/>
    <property type="project" value="UniProtKB-UniRule"/>
</dbReference>
<dbReference type="OrthoDB" id="417481at2759"/>
<dbReference type="STRING" id="1093900.A0A507ASW3"/>
<dbReference type="SUPFAM" id="SSF54928">
    <property type="entry name" value="RNA-binding domain, RBD"/>
    <property type="match status" value="1"/>
</dbReference>
<dbReference type="PANTHER" id="PTHR23189">
    <property type="entry name" value="RNA RECOGNITION MOTIF-CONTAINING"/>
    <property type="match status" value="1"/>
</dbReference>
<comment type="caution">
    <text evidence="5">The sequence shown here is derived from an EMBL/GenBank/DDBJ whole genome shotgun (WGS) entry which is preliminary data.</text>
</comment>
<name>A0A507ASW3_9PEZI</name>
<feature type="domain" description="RRM" evidence="4">
    <location>
        <begin position="487"/>
        <end position="571"/>
    </location>
</feature>
<dbReference type="InterPro" id="IPR034862">
    <property type="entry name" value="Fungal_Mei2-like_RRM3"/>
</dbReference>
<evidence type="ECO:0000256" key="1">
    <source>
        <dbReference type="ARBA" id="ARBA00022884"/>
    </source>
</evidence>
<protein>
    <recommendedName>
        <fullName evidence="4">RRM domain-containing protein</fullName>
    </recommendedName>
</protein>
<dbReference type="Proteomes" id="UP000319257">
    <property type="component" value="Unassembled WGS sequence"/>
</dbReference>
<feature type="region of interest" description="Disordered" evidence="3">
    <location>
        <begin position="1"/>
        <end position="58"/>
    </location>
</feature>
<dbReference type="AlphaFoldDB" id="A0A507ASW3"/>
<dbReference type="PROSITE" id="PS50102">
    <property type="entry name" value="RRM"/>
    <property type="match status" value="1"/>
</dbReference>
<dbReference type="InterPro" id="IPR007201">
    <property type="entry name" value="Mei2-like_Rrm_C"/>
</dbReference>
<evidence type="ECO:0000256" key="2">
    <source>
        <dbReference type="PROSITE-ProRule" id="PRU00176"/>
    </source>
</evidence>
<feature type="compositionally biased region" description="Basic and acidic residues" evidence="3">
    <location>
        <begin position="76"/>
        <end position="85"/>
    </location>
</feature>
<dbReference type="InParanoid" id="A0A507ASW3"/>
<gene>
    <name evidence="5" type="ORF">E0L32_008977</name>
</gene>
<dbReference type="GeneID" id="41976424"/>
<evidence type="ECO:0000259" key="4">
    <source>
        <dbReference type="PROSITE" id="PS50102"/>
    </source>
</evidence>
<accession>A0A507ASW3</accession>
<keyword evidence="1 2" id="KW-0694">RNA-binding</keyword>
<evidence type="ECO:0000313" key="5">
    <source>
        <dbReference type="EMBL" id="TPX09786.1"/>
    </source>
</evidence>
<dbReference type="InterPro" id="IPR000504">
    <property type="entry name" value="RRM_dom"/>
</dbReference>
<dbReference type="CDD" id="cd12532">
    <property type="entry name" value="RRM3_MEI2_fungi"/>
    <property type="match status" value="1"/>
</dbReference>
<keyword evidence="6" id="KW-1185">Reference proteome</keyword>
<dbReference type="EMBL" id="SKBQ01000062">
    <property type="protein sequence ID" value="TPX09786.1"/>
    <property type="molecule type" value="Genomic_DNA"/>
</dbReference>
<proteinExistence type="predicted"/>